<keyword evidence="3 9" id="KW-0679">Respiratory chain</keyword>
<accession>A0ABP0TUV7</accession>
<evidence type="ECO:0000256" key="7">
    <source>
        <dbReference type="ARBA" id="ARBA00023128"/>
    </source>
</evidence>
<gene>
    <name evidence="10" type="ORF">CSSPTR1EN2_LOCUS7955</name>
</gene>
<evidence type="ECO:0000256" key="4">
    <source>
        <dbReference type="ARBA" id="ARBA00022792"/>
    </source>
</evidence>
<keyword evidence="2 9" id="KW-0813">Transport</keyword>
<dbReference type="EMBL" id="OZ019907">
    <property type="protein sequence ID" value="CAK9205651.1"/>
    <property type="molecule type" value="Genomic_DNA"/>
</dbReference>
<sequence length="164" mass="18350">MAVLLRRLPRSSWLVQQLRQASSVAEGPTDLGGVTQLVTPQSISQIGEIGEVSGVPEEHLHRKVVIYSPARVSTQQGTSKQGNWKISFESTKKWENPLMGWTSTGDPYASVGEAALYFESKEAAVEFAEKYGWQYTVREPHQVVQKPKAYADNFKWRGPVPEMD</sequence>
<evidence type="ECO:0000256" key="6">
    <source>
        <dbReference type="ARBA" id="ARBA00022982"/>
    </source>
</evidence>
<evidence type="ECO:0000256" key="3">
    <source>
        <dbReference type="ARBA" id="ARBA00022660"/>
    </source>
</evidence>
<keyword evidence="6 9" id="KW-0249">Electron transport</keyword>
<keyword evidence="7 9" id="KW-0496">Mitochondrion</keyword>
<comment type="subcellular location">
    <subcellularLocation>
        <location evidence="9">Mitochondrion inner membrane</location>
        <topology evidence="9">Peripheral membrane protein</topology>
        <orientation evidence="9">Matrix side</orientation>
    </subcellularLocation>
</comment>
<evidence type="ECO:0000313" key="10">
    <source>
        <dbReference type="EMBL" id="CAK9205651.1"/>
    </source>
</evidence>
<evidence type="ECO:0000313" key="11">
    <source>
        <dbReference type="Proteomes" id="UP001497512"/>
    </source>
</evidence>
<keyword evidence="4 9" id="KW-0999">Mitochondrion inner membrane</keyword>
<dbReference type="Pfam" id="PF04800">
    <property type="entry name" value="NDUS4"/>
    <property type="match status" value="1"/>
</dbReference>
<dbReference type="InterPro" id="IPR006885">
    <property type="entry name" value="NADH_UbQ_FeS_4_mit-like"/>
</dbReference>
<evidence type="ECO:0000256" key="5">
    <source>
        <dbReference type="ARBA" id="ARBA00022946"/>
    </source>
</evidence>
<dbReference type="Gene3D" id="3.30.160.190">
    <property type="entry name" value="atu1810 like domain"/>
    <property type="match status" value="1"/>
</dbReference>
<keyword evidence="11" id="KW-1185">Reference proteome</keyword>
<keyword evidence="5 9" id="KW-0809">Transit peptide</keyword>
<name>A0ABP0TUV7_9BRYO</name>
<reference evidence="10" key="1">
    <citation type="submission" date="2024-02" db="EMBL/GenBank/DDBJ databases">
        <authorList>
            <consortium name="ELIXIR-Norway"/>
            <consortium name="Elixir Norway"/>
        </authorList>
    </citation>
    <scope>NUCLEOTIDE SEQUENCE</scope>
</reference>
<proteinExistence type="inferred from homology"/>
<dbReference type="PANTHER" id="PTHR12219:SF8">
    <property type="entry name" value="NADH DEHYDROGENASE [UBIQUINONE] IRON-SULFUR PROTEIN 4, MITOCHONDRIAL"/>
    <property type="match status" value="1"/>
</dbReference>
<protein>
    <recommendedName>
        <fullName evidence="9">NADH dehydrogenase [ubiquinone] iron-sulfur protein 4, mitochondrial</fullName>
    </recommendedName>
</protein>
<evidence type="ECO:0000256" key="8">
    <source>
        <dbReference type="ARBA" id="ARBA00023136"/>
    </source>
</evidence>
<keyword evidence="8 9" id="KW-0472">Membrane</keyword>
<comment type="function">
    <text evidence="9">Accessory subunit of the mitochondrial membrane respiratory chain NADH dehydrogenase (Complex I), that is believed not to be involved in catalysis. Complex I functions in the transfer of electrons from NADH to the respiratory chain. The immediate electron acceptor for the enzyme is believed to be ubiquinone.</text>
</comment>
<evidence type="ECO:0000256" key="1">
    <source>
        <dbReference type="ARBA" id="ARBA00005882"/>
    </source>
</evidence>
<dbReference type="InterPro" id="IPR038532">
    <property type="entry name" value="NDUFS4-like_sf"/>
</dbReference>
<dbReference type="Proteomes" id="UP001497512">
    <property type="component" value="Chromosome 15"/>
</dbReference>
<evidence type="ECO:0000256" key="9">
    <source>
        <dbReference type="RuleBase" id="RU367010"/>
    </source>
</evidence>
<comment type="similarity">
    <text evidence="1 9">Belongs to the complex I NDUFS4 subunit family.</text>
</comment>
<dbReference type="PANTHER" id="PTHR12219">
    <property type="entry name" value="NADH-UBIQUINONE OXIDOREDUCTASE"/>
    <property type="match status" value="1"/>
</dbReference>
<organism evidence="10 11">
    <name type="scientific">Sphagnum troendelagicum</name>
    <dbReference type="NCBI Taxonomy" id="128251"/>
    <lineage>
        <taxon>Eukaryota</taxon>
        <taxon>Viridiplantae</taxon>
        <taxon>Streptophyta</taxon>
        <taxon>Embryophyta</taxon>
        <taxon>Bryophyta</taxon>
        <taxon>Sphagnophytina</taxon>
        <taxon>Sphagnopsida</taxon>
        <taxon>Sphagnales</taxon>
        <taxon>Sphagnaceae</taxon>
        <taxon>Sphagnum</taxon>
    </lineage>
</organism>
<evidence type="ECO:0000256" key="2">
    <source>
        <dbReference type="ARBA" id="ARBA00022448"/>
    </source>
</evidence>